<gene>
    <name evidence="4" type="ORF">CG419_04990</name>
</gene>
<dbReference type="PANTHER" id="PTHR30204">
    <property type="entry name" value="REDOX-CYCLING DRUG-SENSING TRANSCRIPTIONAL ACTIVATOR SOXR"/>
    <property type="match status" value="1"/>
</dbReference>
<keyword evidence="1" id="KW-0238">DNA-binding</keyword>
<dbReference type="PROSITE" id="PS50937">
    <property type="entry name" value="HTH_MERR_2"/>
    <property type="match status" value="1"/>
</dbReference>
<reference evidence="4 5" key="1">
    <citation type="submission" date="2017-07" db="EMBL/GenBank/DDBJ databases">
        <title>Lactobacillus curvatus MRS6 whole genome.</title>
        <authorList>
            <person name="Jans C."/>
            <person name="Lagler S."/>
            <person name="Lacroix C."/>
            <person name="Meile L."/>
            <person name="Stevens M.J.A."/>
        </authorList>
    </citation>
    <scope>NUCLEOTIDE SEQUENCE [LARGE SCALE GENOMIC DNA]</scope>
    <source>
        <strain evidence="4 5">MRS6</strain>
    </source>
</reference>
<dbReference type="AlphaFoldDB" id="A0AAC9UR56"/>
<dbReference type="InterPro" id="IPR009061">
    <property type="entry name" value="DNA-bd_dom_put_sf"/>
</dbReference>
<name>A0AAC9UR56_LATCU</name>
<dbReference type="InterPro" id="IPR047057">
    <property type="entry name" value="MerR_fam"/>
</dbReference>
<dbReference type="RefSeq" id="WP_089556659.1">
    <property type="nucleotide sequence ID" value="NZ_CP022474.1"/>
</dbReference>
<evidence type="ECO:0000256" key="2">
    <source>
        <dbReference type="SAM" id="Coils"/>
    </source>
</evidence>
<dbReference type="Proteomes" id="UP000199749">
    <property type="component" value="Chromosome"/>
</dbReference>
<evidence type="ECO:0000259" key="3">
    <source>
        <dbReference type="PROSITE" id="PS50937"/>
    </source>
</evidence>
<organism evidence="4 5">
    <name type="scientific">Latilactobacillus curvatus</name>
    <name type="common">Lactobacillus curvatus</name>
    <dbReference type="NCBI Taxonomy" id="28038"/>
    <lineage>
        <taxon>Bacteria</taxon>
        <taxon>Bacillati</taxon>
        <taxon>Bacillota</taxon>
        <taxon>Bacilli</taxon>
        <taxon>Lactobacillales</taxon>
        <taxon>Lactobacillaceae</taxon>
        <taxon>Latilactobacillus</taxon>
    </lineage>
</organism>
<evidence type="ECO:0000313" key="5">
    <source>
        <dbReference type="Proteomes" id="UP000199749"/>
    </source>
</evidence>
<keyword evidence="2" id="KW-0175">Coiled coil</keyword>
<dbReference type="Gene3D" id="1.10.1660.10">
    <property type="match status" value="1"/>
</dbReference>
<evidence type="ECO:0000256" key="1">
    <source>
        <dbReference type="ARBA" id="ARBA00023125"/>
    </source>
</evidence>
<dbReference type="EMBL" id="CP022474">
    <property type="protein sequence ID" value="ASN60024.1"/>
    <property type="molecule type" value="Genomic_DNA"/>
</dbReference>
<accession>A0AAC9UR56</accession>
<dbReference type="CDD" id="cd04768">
    <property type="entry name" value="HTH_BmrR-like"/>
    <property type="match status" value="1"/>
</dbReference>
<dbReference type="PANTHER" id="PTHR30204:SF90">
    <property type="entry name" value="HTH-TYPE TRANSCRIPTIONAL ACTIVATOR MTA"/>
    <property type="match status" value="1"/>
</dbReference>
<sequence>MAEKLLTISKFAQLFNTTQHTIRHYEQQGLLQPATIAANGYRQYGMAEAYQLSFILFLRQLGLSLAEIKAILTSDYSEQTLLLNKKQALQEEIARLQALEQTIDDQLQQVNQQDILQVDQPIHLRVLQRLPFAQDFDLSVVETIDWQPDWMLRQLYYVINETDYAICMATPAVSDYQIDAGCYVTTTIEAASGAEFDSALAAITTHQTLPLIGIEMRGTFLSPGKHLAVKILGNRKE</sequence>
<dbReference type="SUPFAM" id="SSF46955">
    <property type="entry name" value="Putative DNA-binding domain"/>
    <property type="match status" value="1"/>
</dbReference>
<feature type="domain" description="HTH merR-type" evidence="3">
    <location>
        <begin position="5"/>
        <end position="74"/>
    </location>
</feature>
<dbReference type="GO" id="GO:0003677">
    <property type="term" value="F:DNA binding"/>
    <property type="evidence" value="ECO:0007669"/>
    <property type="project" value="UniProtKB-KW"/>
</dbReference>
<evidence type="ECO:0000313" key="4">
    <source>
        <dbReference type="EMBL" id="ASN60024.1"/>
    </source>
</evidence>
<dbReference type="InterPro" id="IPR000551">
    <property type="entry name" value="MerR-type_HTH_dom"/>
</dbReference>
<dbReference type="Pfam" id="PF13411">
    <property type="entry name" value="MerR_1"/>
    <property type="match status" value="1"/>
</dbReference>
<dbReference type="GO" id="GO:0003700">
    <property type="term" value="F:DNA-binding transcription factor activity"/>
    <property type="evidence" value="ECO:0007669"/>
    <property type="project" value="InterPro"/>
</dbReference>
<dbReference type="PRINTS" id="PR00040">
    <property type="entry name" value="HTHMERR"/>
</dbReference>
<dbReference type="SMART" id="SM00422">
    <property type="entry name" value="HTH_MERR"/>
    <property type="match status" value="1"/>
</dbReference>
<protein>
    <submittedName>
        <fullName evidence="4">Transcriptional regulator</fullName>
    </submittedName>
</protein>
<proteinExistence type="predicted"/>
<feature type="coiled-coil region" evidence="2">
    <location>
        <begin position="79"/>
        <end position="116"/>
    </location>
</feature>